<dbReference type="eggNOG" id="arCOG04338">
    <property type="taxonomic scope" value="Archaea"/>
</dbReference>
<dbReference type="EMBL" id="CP001014">
    <property type="protein sequence ID" value="ACB39241.1"/>
    <property type="molecule type" value="Genomic_DNA"/>
</dbReference>
<evidence type="ECO:0000256" key="3">
    <source>
        <dbReference type="ARBA" id="ARBA00004663"/>
    </source>
</evidence>
<reference evidence="20" key="1">
    <citation type="submission" date="2008-03" db="EMBL/GenBank/DDBJ databases">
        <title>Complete sequence of Thermoproteus neutrophilus V24Sta.</title>
        <authorList>
            <consortium name="US DOE Joint Genome Institute"/>
            <person name="Copeland A."/>
            <person name="Lucas S."/>
            <person name="Lapidus A."/>
            <person name="Glavina del Rio T."/>
            <person name="Dalin E."/>
            <person name="Tice H."/>
            <person name="Bruce D."/>
            <person name="Goodwin L."/>
            <person name="Pitluck S."/>
            <person name="Sims D."/>
            <person name="Brettin T."/>
            <person name="Detter J.C."/>
            <person name="Han C."/>
            <person name="Kuske C.R."/>
            <person name="Schmutz J."/>
            <person name="Larimer F."/>
            <person name="Land M."/>
            <person name="Hauser L."/>
            <person name="Kyrpides N."/>
            <person name="Mikhailova N."/>
            <person name="Biddle J.F."/>
            <person name="Zhang Z."/>
            <person name="Fitz-Gibbon S.T."/>
            <person name="Lowe T.M."/>
            <person name="Saltikov C."/>
            <person name="House C.H."/>
            <person name="Richardson P."/>
        </authorList>
    </citation>
    <scope>NUCLEOTIDE SEQUENCE [LARGE SCALE GENOMIC DNA]</scope>
    <source>
        <strain evidence="20">V24Sta</strain>
    </source>
</reference>
<evidence type="ECO:0000256" key="5">
    <source>
        <dbReference type="ARBA" id="ARBA00013200"/>
    </source>
</evidence>
<keyword evidence="7 19" id="KW-1003">Cell membrane</keyword>
<comment type="pathway">
    <text evidence="3 19">Cofactor biosynthesis; adenosylcobalamin biosynthesis; adenosylcobalamin from cob(II)yrinate a,c-diamide: step 7/7.</text>
</comment>
<evidence type="ECO:0000256" key="16">
    <source>
        <dbReference type="ARBA" id="ARBA00032853"/>
    </source>
</evidence>
<evidence type="ECO:0000313" key="21">
    <source>
        <dbReference type="Proteomes" id="UP000001694"/>
    </source>
</evidence>
<keyword evidence="13 19" id="KW-0472">Membrane</keyword>
<dbReference type="STRING" id="444157.Tneu_0289"/>
<evidence type="ECO:0000256" key="9">
    <source>
        <dbReference type="ARBA" id="ARBA00022679"/>
    </source>
</evidence>
<name>B1YBB0_PYRNV</name>
<evidence type="ECO:0000256" key="7">
    <source>
        <dbReference type="ARBA" id="ARBA00022475"/>
    </source>
</evidence>
<dbReference type="KEGG" id="tne:Tneu_0289"/>
<evidence type="ECO:0000256" key="1">
    <source>
        <dbReference type="ARBA" id="ARBA00001946"/>
    </source>
</evidence>
<dbReference type="RefSeq" id="WP_012349662.1">
    <property type="nucleotide sequence ID" value="NC_010525.1"/>
</dbReference>
<comment type="catalytic activity">
    <reaction evidence="18 19">
        <text>alpha-ribazole 5'-phosphate + adenosylcob(III)inamide-GDP = adenosylcob(III)alamin 5'-phosphate + GMP + H(+)</text>
        <dbReference type="Rhea" id="RHEA:23560"/>
        <dbReference type="ChEBI" id="CHEBI:15378"/>
        <dbReference type="ChEBI" id="CHEBI:57918"/>
        <dbReference type="ChEBI" id="CHEBI:58115"/>
        <dbReference type="ChEBI" id="CHEBI:60487"/>
        <dbReference type="ChEBI" id="CHEBI:60493"/>
        <dbReference type="EC" id="2.7.8.26"/>
    </reaction>
</comment>
<dbReference type="InterPro" id="IPR003805">
    <property type="entry name" value="CobS"/>
</dbReference>
<keyword evidence="11 19" id="KW-0460">Magnesium</keyword>
<evidence type="ECO:0000256" key="11">
    <source>
        <dbReference type="ARBA" id="ARBA00022842"/>
    </source>
</evidence>
<organism evidence="20 21">
    <name type="scientific">Pyrobaculum neutrophilum (strain DSM 2338 / JCM 9278 / NBRC 100436 / V24Sta)</name>
    <name type="common">Thermoproteus neutrophilus</name>
    <dbReference type="NCBI Taxonomy" id="444157"/>
    <lineage>
        <taxon>Archaea</taxon>
        <taxon>Thermoproteota</taxon>
        <taxon>Thermoprotei</taxon>
        <taxon>Thermoproteales</taxon>
        <taxon>Thermoproteaceae</taxon>
        <taxon>Pyrobaculum</taxon>
    </lineage>
</organism>
<evidence type="ECO:0000256" key="15">
    <source>
        <dbReference type="ARBA" id="ARBA00032605"/>
    </source>
</evidence>
<dbReference type="GO" id="GO:0009236">
    <property type="term" value="P:cobalamin biosynthetic process"/>
    <property type="evidence" value="ECO:0007669"/>
    <property type="project" value="UniProtKB-UniRule"/>
</dbReference>
<evidence type="ECO:0000256" key="8">
    <source>
        <dbReference type="ARBA" id="ARBA00022573"/>
    </source>
</evidence>
<comment type="cofactor">
    <cofactor evidence="1 19">
        <name>Mg(2+)</name>
        <dbReference type="ChEBI" id="CHEBI:18420"/>
    </cofactor>
</comment>
<keyword evidence="8 19" id="KW-0169">Cobalamin biosynthesis</keyword>
<dbReference type="EC" id="2.7.8.26" evidence="5 19"/>
<evidence type="ECO:0000256" key="13">
    <source>
        <dbReference type="ARBA" id="ARBA00023136"/>
    </source>
</evidence>
<sequence length="216" mass="22279">MRCLKAVVAFFTAFPVGGAELDFSCVWAAPYLAGLAVGGAGGAVYLLTHSPAAAYAALLLATGLHHLDGLADVGDALMVRDRERARRVLEDPRRGVGGIFAVAALFVLAASAKPGGWLDYVAADVYSKALTLAVAAPSRPFKEGLGSLFIAAARRQWPGALLALAAAAWLHPAAFLAATALSLAFYAAAYRHLGGANGDLMGALLEVSRALYLVSL</sequence>
<evidence type="ECO:0000256" key="6">
    <source>
        <dbReference type="ARBA" id="ARBA00015850"/>
    </source>
</evidence>
<dbReference type="OrthoDB" id="11748at2157"/>
<dbReference type="GeneID" id="6165657"/>
<evidence type="ECO:0000256" key="4">
    <source>
        <dbReference type="ARBA" id="ARBA00010561"/>
    </source>
</evidence>
<dbReference type="PANTHER" id="PTHR34148">
    <property type="entry name" value="ADENOSYLCOBINAMIDE-GDP RIBAZOLETRANSFERASE"/>
    <property type="match status" value="1"/>
</dbReference>
<evidence type="ECO:0000256" key="19">
    <source>
        <dbReference type="HAMAP-Rule" id="MF_00719"/>
    </source>
</evidence>
<dbReference type="UniPathway" id="UPA00148">
    <property type="reaction ID" value="UER00238"/>
</dbReference>
<feature type="transmembrane region" description="Helical" evidence="19">
    <location>
        <begin position="161"/>
        <end position="186"/>
    </location>
</feature>
<dbReference type="HOGENOM" id="CLU_057426_2_0_2"/>
<comment type="similarity">
    <text evidence="4 19">Belongs to the CobS family.</text>
</comment>
<proteinExistence type="inferred from homology"/>
<keyword evidence="21" id="KW-1185">Reference proteome</keyword>
<evidence type="ECO:0000313" key="20">
    <source>
        <dbReference type="EMBL" id="ACB39241.1"/>
    </source>
</evidence>
<dbReference type="HAMAP" id="MF_00719">
    <property type="entry name" value="CobS"/>
    <property type="match status" value="1"/>
</dbReference>
<dbReference type="AlphaFoldDB" id="B1YBB0"/>
<dbReference type="PANTHER" id="PTHR34148:SF1">
    <property type="entry name" value="ADENOSYLCOBINAMIDE-GDP RIBAZOLETRANSFERASE"/>
    <property type="match status" value="1"/>
</dbReference>
<gene>
    <name evidence="19" type="primary">cobS</name>
    <name evidence="20" type="ordered locus">Tneu_0289</name>
</gene>
<dbReference type="GO" id="GO:0008818">
    <property type="term" value="F:cobalamin 5'-phosphate synthase activity"/>
    <property type="evidence" value="ECO:0007669"/>
    <property type="project" value="UniProtKB-UniRule"/>
</dbReference>
<dbReference type="GO" id="GO:0051073">
    <property type="term" value="F:adenosylcobinamide-GDP ribazoletransferase activity"/>
    <property type="evidence" value="ECO:0007669"/>
    <property type="project" value="UniProtKB-UniRule"/>
</dbReference>
<comment type="subcellular location">
    <subcellularLocation>
        <location evidence="2 19">Cell membrane</location>
        <topology evidence="2 19">Multi-pass membrane protein</topology>
    </subcellularLocation>
</comment>
<protein>
    <recommendedName>
        <fullName evidence="6 19">Adenosylcobinamide-GDP ribazoletransferase</fullName>
        <ecNumber evidence="5 19">2.7.8.26</ecNumber>
    </recommendedName>
    <alternativeName>
        <fullName evidence="16 19">Cobalamin synthase</fullName>
    </alternativeName>
    <alternativeName>
        <fullName evidence="15 19">Cobalamin-5'-phosphate synthase</fullName>
    </alternativeName>
</protein>
<keyword evidence="9 19" id="KW-0808">Transferase</keyword>
<keyword evidence="12 19" id="KW-1133">Transmembrane helix</keyword>
<evidence type="ECO:0000256" key="14">
    <source>
        <dbReference type="ARBA" id="ARBA00025228"/>
    </source>
</evidence>
<evidence type="ECO:0000256" key="17">
    <source>
        <dbReference type="ARBA" id="ARBA00048623"/>
    </source>
</evidence>
<dbReference type="Pfam" id="PF02654">
    <property type="entry name" value="CobS"/>
    <property type="match status" value="1"/>
</dbReference>
<comment type="catalytic activity">
    <reaction evidence="17 19">
        <text>alpha-ribazole + adenosylcob(III)inamide-GDP = adenosylcob(III)alamin + GMP + H(+)</text>
        <dbReference type="Rhea" id="RHEA:16049"/>
        <dbReference type="ChEBI" id="CHEBI:10329"/>
        <dbReference type="ChEBI" id="CHEBI:15378"/>
        <dbReference type="ChEBI" id="CHEBI:18408"/>
        <dbReference type="ChEBI" id="CHEBI:58115"/>
        <dbReference type="ChEBI" id="CHEBI:60487"/>
        <dbReference type="EC" id="2.7.8.26"/>
    </reaction>
</comment>
<evidence type="ECO:0000256" key="18">
    <source>
        <dbReference type="ARBA" id="ARBA00049504"/>
    </source>
</evidence>
<accession>B1YBB0</accession>
<keyword evidence="10 19" id="KW-0812">Transmembrane</keyword>
<comment type="function">
    <text evidence="14 19">Joins adenosylcobinamide-GDP and alpha-ribazole to generate adenosylcobalamin (Ado-cobalamin). Also synthesizes adenosylcobalamin 5'-phosphate from adenosylcobinamide-GDP and alpha-ribazole 5'-phosphate.</text>
</comment>
<dbReference type="Proteomes" id="UP000001694">
    <property type="component" value="Chromosome"/>
</dbReference>
<comment type="caution">
    <text evidence="19">Lacks conserved residue(s) required for the propagation of feature annotation.</text>
</comment>
<evidence type="ECO:0000256" key="10">
    <source>
        <dbReference type="ARBA" id="ARBA00022692"/>
    </source>
</evidence>
<dbReference type="GO" id="GO:0005886">
    <property type="term" value="C:plasma membrane"/>
    <property type="evidence" value="ECO:0007669"/>
    <property type="project" value="UniProtKB-SubCell"/>
</dbReference>
<feature type="transmembrane region" description="Helical" evidence="19">
    <location>
        <begin position="95"/>
        <end position="112"/>
    </location>
</feature>
<evidence type="ECO:0000256" key="2">
    <source>
        <dbReference type="ARBA" id="ARBA00004651"/>
    </source>
</evidence>
<evidence type="ECO:0000256" key="12">
    <source>
        <dbReference type="ARBA" id="ARBA00022989"/>
    </source>
</evidence>